<protein>
    <submittedName>
        <fullName evidence="2 3">Uncharacterized protein</fullName>
    </submittedName>
</protein>
<dbReference type="OMA" id="RCERENT"/>
<reference evidence="3" key="3">
    <citation type="submission" date="2015-06" db="UniProtKB">
        <authorList>
            <consortium name="EnsemblMetazoa"/>
        </authorList>
    </citation>
    <scope>IDENTIFICATION</scope>
</reference>
<dbReference type="EnsemblMetazoa" id="HelroT171053">
    <property type="protein sequence ID" value="HelroP171053"/>
    <property type="gene ID" value="HelroG171053"/>
</dbReference>
<dbReference type="InterPro" id="IPR027417">
    <property type="entry name" value="P-loop_NTPase"/>
</dbReference>
<dbReference type="STRING" id="6412.T1F3R5"/>
<sequence>MSKAHDWKDEERQKIDVLEVWKQVQRTIANEKKEKIVTRNSRWKTIRIFVSSTFKDFHTERDVLVKEVFPDLRQWCQRRDLNLVECDLRWGVPQETPYCVTLEICLEEIRRCERENTWPYFLNMTSKRIGFIPLKDELPDELINKFDLVLGLSIAEMEIVEAAYRKGNPNSLFMYRDESFIESITDEKIRKEFVDELNPIANKKLKILKEKIEARFSVLEFFKKRIDEDYPLANNERMNKMDEDLNQHDAFMQSRANLVLGRQDTLKKIMTYLESDRQSQSMILVGDSGSGKSSIMAKLVYDLLDKIK</sequence>
<dbReference type="OrthoDB" id="2325716at2759"/>
<dbReference type="InParanoid" id="T1F3R5"/>
<evidence type="ECO:0000313" key="3">
    <source>
        <dbReference type="EnsemblMetazoa" id="HelroP171053"/>
    </source>
</evidence>
<keyword evidence="4" id="KW-1185">Reference proteome</keyword>
<dbReference type="InterPro" id="IPR051191">
    <property type="entry name" value="DCAF12"/>
</dbReference>
<dbReference type="SUPFAM" id="SSF52540">
    <property type="entry name" value="P-loop containing nucleoside triphosphate hydrolases"/>
    <property type="match status" value="1"/>
</dbReference>
<dbReference type="Proteomes" id="UP000015101">
    <property type="component" value="Unassembled WGS sequence"/>
</dbReference>
<gene>
    <name evidence="3" type="primary">20203464</name>
    <name evidence="2" type="ORF">HELRODRAFT_171053</name>
</gene>
<dbReference type="EMBL" id="AMQM01003758">
    <property type="status" value="NOT_ANNOTATED_CDS"/>
    <property type="molecule type" value="Genomic_DNA"/>
</dbReference>
<dbReference type="HOGENOM" id="CLU_903922_0_0_1"/>
<reference evidence="4" key="1">
    <citation type="submission" date="2012-12" db="EMBL/GenBank/DDBJ databases">
        <authorList>
            <person name="Hellsten U."/>
            <person name="Grimwood J."/>
            <person name="Chapman J.A."/>
            <person name="Shapiro H."/>
            <person name="Aerts A."/>
            <person name="Otillar R.P."/>
            <person name="Terry A.Y."/>
            <person name="Boore J.L."/>
            <person name="Simakov O."/>
            <person name="Marletaz F."/>
            <person name="Cho S.-J."/>
            <person name="Edsinger-Gonzales E."/>
            <person name="Havlak P."/>
            <person name="Kuo D.-H."/>
            <person name="Larsson T."/>
            <person name="Lv J."/>
            <person name="Arendt D."/>
            <person name="Savage R."/>
            <person name="Osoegawa K."/>
            <person name="de Jong P."/>
            <person name="Lindberg D.R."/>
            <person name="Seaver E.C."/>
            <person name="Weisblat D.A."/>
            <person name="Putnam N.H."/>
            <person name="Grigoriev I.V."/>
            <person name="Rokhsar D.S."/>
        </authorList>
    </citation>
    <scope>NUCLEOTIDE SEQUENCE</scope>
</reference>
<dbReference type="Gene3D" id="3.40.50.300">
    <property type="entry name" value="P-loop containing nucleotide triphosphate hydrolases"/>
    <property type="match status" value="1"/>
</dbReference>
<keyword evidence="1" id="KW-0677">Repeat</keyword>
<evidence type="ECO:0000313" key="4">
    <source>
        <dbReference type="Proteomes" id="UP000015101"/>
    </source>
</evidence>
<dbReference type="EMBL" id="KB096275">
    <property type="protein sequence ID" value="ESO07015.1"/>
    <property type="molecule type" value="Genomic_DNA"/>
</dbReference>
<dbReference type="AlphaFoldDB" id="T1F3R5"/>
<organism evidence="3 4">
    <name type="scientific">Helobdella robusta</name>
    <name type="common">Californian leech</name>
    <dbReference type="NCBI Taxonomy" id="6412"/>
    <lineage>
        <taxon>Eukaryota</taxon>
        <taxon>Metazoa</taxon>
        <taxon>Spiralia</taxon>
        <taxon>Lophotrochozoa</taxon>
        <taxon>Annelida</taxon>
        <taxon>Clitellata</taxon>
        <taxon>Hirudinea</taxon>
        <taxon>Rhynchobdellida</taxon>
        <taxon>Glossiphoniidae</taxon>
        <taxon>Helobdella</taxon>
    </lineage>
</organism>
<dbReference type="RefSeq" id="XP_009015111.1">
    <property type="nucleotide sequence ID" value="XM_009016863.1"/>
</dbReference>
<name>T1F3R5_HELRO</name>
<dbReference type="PANTHER" id="PTHR19860">
    <property type="entry name" value="DDB1- AND CUL4-ASSOCIATED FACTOR 12-RELATED"/>
    <property type="match status" value="1"/>
</dbReference>
<proteinExistence type="predicted"/>
<evidence type="ECO:0000313" key="2">
    <source>
        <dbReference type="EMBL" id="ESO07015.1"/>
    </source>
</evidence>
<dbReference type="PANTHER" id="PTHR19860:SF42">
    <property type="entry name" value="RING-TYPE DOMAIN-CONTAINING PROTEIN"/>
    <property type="match status" value="1"/>
</dbReference>
<dbReference type="CTD" id="20203464"/>
<reference evidence="2 4" key="2">
    <citation type="journal article" date="2013" name="Nature">
        <title>Insights into bilaterian evolution from three spiralian genomes.</title>
        <authorList>
            <person name="Simakov O."/>
            <person name="Marletaz F."/>
            <person name="Cho S.J."/>
            <person name="Edsinger-Gonzales E."/>
            <person name="Havlak P."/>
            <person name="Hellsten U."/>
            <person name="Kuo D.H."/>
            <person name="Larsson T."/>
            <person name="Lv J."/>
            <person name="Arendt D."/>
            <person name="Savage R."/>
            <person name="Osoegawa K."/>
            <person name="de Jong P."/>
            <person name="Grimwood J."/>
            <person name="Chapman J.A."/>
            <person name="Shapiro H."/>
            <person name="Aerts A."/>
            <person name="Otillar R.P."/>
            <person name="Terry A.Y."/>
            <person name="Boore J.L."/>
            <person name="Grigoriev I.V."/>
            <person name="Lindberg D.R."/>
            <person name="Seaver E.C."/>
            <person name="Weisblat D.A."/>
            <person name="Putnam N.H."/>
            <person name="Rokhsar D.S."/>
        </authorList>
    </citation>
    <scope>NUCLEOTIDE SEQUENCE</scope>
</reference>
<dbReference type="KEGG" id="hro:HELRODRAFT_171053"/>
<dbReference type="GeneID" id="20203464"/>
<evidence type="ECO:0000256" key="1">
    <source>
        <dbReference type="ARBA" id="ARBA00022737"/>
    </source>
</evidence>
<accession>T1F3R5</accession>
<dbReference type="eggNOG" id="KOG3602">
    <property type="taxonomic scope" value="Eukaryota"/>
</dbReference>